<dbReference type="AlphaFoldDB" id="A0A502BQN4"/>
<dbReference type="Proteomes" id="UP000315388">
    <property type="component" value="Unassembled WGS sequence"/>
</dbReference>
<keyword evidence="2" id="KW-1185">Reference proteome</keyword>
<evidence type="ECO:0000313" key="2">
    <source>
        <dbReference type="Proteomes" id="UP000315388"/>
    </source>
</evidence>
<name>A0A502BQN4_9HYPH</name>
<accession>A0A502BQN4</accession>
<organism evidence="1 2">
    <name type="scientific">Brucella gallinifaecis</name>
    <dbReference type="NCBI Taxonomy" id="215590"/>
    <lineage>
        <taxon>Bacteria</taxon>
        <taxon>Pseudomonadati</taxon>
        <taxon>Pseudomonadota</taxon>
        <taxon>Alphaproteobacteria</taxon>
        <taxon>Hyphomicrobiales</taxon>
        <taxon>Brucellaceae</taxon>
        <taxon>Brucella/Ochrobactrum group</taxon>
        <taxon>Brucella</taxon>
    </lineage>
</organism>
<sequence length="91" mass="9962">MGLSFITGIQRGTGQKTGDQRVVDDQDLALQLWLFKGIEGVLRLQICNISVINLRVLCDGCEATNKLSRGHVCQPAQGRFSLCFVSSNPKP</sequence>
<proteinExistence type="predicted"/>
<comment type="caution">
    <text evidence="1">The sequence shown here is derived from an EMBL/GenBank/DDBJ whole genome shotgun (WGS) entry which is preliminary data.</text>
</comment>
<reference evidence="1 2" key="1">
    <citation type="journal article" date="2003" name="Int. J. Syst. Evol. Microbiol.">
        <title>Towards a standardized format for the description of a novel species (of an established genus): Ochrobactrum gallinifaecis sp. nov.</title>
        <authorList>
            <person name="Kampfer P."/>
            <person name="Buczolits S."/>
            <person name="Albrecht A."/>
            <person name="Busse H.J."/>
            <person name="Stackebrandt E."/>
        </authorList>
    </citation>
    <scope>NUCLEOTIDE SEQUENCE [LARGE SCALE GENOMIC DNA]</scope>
    <source>
        <strain evidence="1 2">ISO 196</strain>
    </source>
</reference>
<evidence type="ECO:0000313" key="1">
    <source>
        <dbReference type="EMBL" id="TPF75458.1"/>
    </source>
</evidence>
<dbReference type="EMBL" id="VEWJ01000005">
    <property type="protein sequence ID" value="TPF75458.1"/>
    <property type="molecule type" value="Genomic_DNA"/>
</dbReference>
<protein>
    <submittedName>
        <fullName evidence="1">Uncharacterized protein</fullName>
    </submittedName>
</protein>
<gene>
    <name evidence="1" type="ORF">FHY56_09365</name>
</gene>